<dbReference type="EMBL" id="SLVX01000009">
    <property type="protein sequence ID" value="TCN43741.1"/>
    <property type="molecule type" value="Genomic_DNA"/>
</dbReference>
<dbReference type="Gene3D" id="3.90.550.10">
    <property type="entry name" value="Spore Coat Polysaccharide Biosynthesis Protein SpsA, Chain A"/>
    <property type="match status" value="1"/>
</dbReference>
<dbReference type="PANTHER" id="PTHR43685:SF2">
    <property type="entry name" value="GLYCOSYLTRANSFERASE 2-LIKE DOMAIN-CONTAINING PROTEIN"/>
    <property type="match status" value="1"/>
</dbReference>
<dbReference type="PANTHER" id="PTHR43685">
    <property type="entry name" value="GLYCOSYLTRANSFERASE"/>
    <property type="match status" value="1"/>
</dbReference>
<evidence type="ECO:0000313" key="2">
    <source>
        <dbReference type="EMBL" id="TCN43741.1"/>
    </source>
</evidence>
<evidence type="ECO:0000259" key="1">
    <source>
        <dbReference type="Pfam" id="PF00535"/>
    </source>
</evidence>
<dbReference type="RefSeq" id="WP_133034899.1">
    <property type="nucleotide sequence ID" value="NZ_BAABEI010000004.1"/>
</dbReference>
<comment type="caution">
    <text evidence="2">The sequence shown here is derived from an EMBL/GenBank/DDBJ whole genome shotgun (WGS) entry which is preliminary data.</text>
</comment>
<proteinExistence type="predicted"/>
<keyword evidence="3" id="KW-1185">Reference proteome</keyword>
<dbReference type="GO" id="GO:0016740">
    <property type="term" value="F:transferase activity"/>
    <property type="evidence" value="ECO:0007669"/>
    <property type="project" value="UniProtKB-KW"/>
</dbReference>
<organism evidence="2 3">
    <name type="scientific">Shinella granuli</name>
    <dbReference type="NCBI Taxonomy" id="323621"/>
    <lineage>
        <taxon>Bacteria</taxon>
        <taxon>Pseudomonadati</taxon>
        <taxon>Pseudomonadota</taxon>
        <taxon>Alphaproteobacteria</taxon>
        <taxon>Hyphomicrobiales</taxon>
        <taxon>Rhizobiaceae</taxon>
        <taxon>Shinella</taxon>
    </lineage>
</organism>
<reference evidence="2 3" key="1">
    <citation type="submission" date="2019-03" db="EMBL/GenBank/DDBJ databases">
        <title>Genomic Encyclopedia of Type Strains, Phase IV (KMG-IV): sequencing the most valuable type-strain genomes for metagenomic binning, comparative biology and taxonomic classification.</title>
        <authorList>
            <person name="Goeker M."/>
        </authorList>
    </citation>
    <scope>NUCLEOTIDE SEQUENCE [LARGE SCALE GENOMIC DNA]</scope>
    <source>
        <strain evidence="2 3">DSM 18401</strain>
    </source>
</reference>
<dbReference type="AlphaFoldDB" id="A0A4R2CRX5"/>
<evidence type="ECO:0000313" key="3">
    <source>
        <dbReference type="Proteomes" id="UP000295351"/>
    </source>
</evidence>
<dbReference type="Pfam" id="PF00535">
    <property type="entry name" value="Glycos_transf_2"/>
    <property type="match status" value="1"/>
</dbReference>
<feature type="domain" description="Glycosyltransferase 2-like" evidence="1">
    <location>
        <begin position="6"/>
        <end position="127"/>
    </location>
</feature>
<keyword evidence="2" id="KW-0808">Transferase</keyword>
<protein>
    <submittedName>
        <fullName evidence="2">Glycosyltransferase involved in cell wall biosynthesis</fullName>
    </submittedName>
</protein>
<dbReference type="SUPFAM" id="SSF53448">
    <property type="entry name" value="Nucleotide-diphospho-sugar transferases"/>
    <property type="match status" value="1"/>
</dbReference>
<gene>
    <name evidence="2" type="ORF">EV665_109126</name>
</gene>
<sequence length="323" mass="35786">MASVDVVIPNYNYGRYLEACVTSALSQEAAAVRVLIVDNASTDDSVAIARRLAAADPRVELLLRPENLGPHASFNAGIDWARADYFLLLFADDFLVPGALRRATAVMEKDRAIAFCYGHAVAIRDDAPLPEVAAQPAFPTVELMSGRAFIERFCYLGVFQIPGPSILVRTSVQQRTGHYRTSLPHSDDYEVWLRLAMHGPVAALDCVQAGIRTHAANRSTDLWTHQSLHVLHTAAAAESFFHHEGRWLDGAEALRKRARRGIAQRAYWSAVSHALQGNAEALRLLNVAFRLSPFTALVPPLGYLLRRRDMMPRVRSLLARALR</sequence>
<dbReference type="InterPro" id="IPR050834">
    <property type="entry name" value="Glycosyltransf_2"/>
</dbReference>
<name>A0A4R2CRX5_SHIGR</name>
<dbReference type="InterPro" id="IPR001173">
    <property type="entry name" value="Glyco_trans_2-like"/>
</dbReference>
<dbReference type="InterPro" id="IPR029044">
    <property type="entry name" value="Nucleotide-diphossugar_trans"/>
</dbReference>
<accession>A0A4R2CRX5</accession>
<dbReference type="Proteomes" id="UP000295351">
    <property type="component" value="Unassembled WGS sequence"/>
</dbReference>